<dbReference type="GO" id="GO:0005543">
    <property type="term" value="F:phospholipid binding"/>
    <property type="evidence" value="ECO:0007669"/>
    <property type="project" value="TreeGrafter"/>
</dbReference>
<dbReference type="Pfam" id="PF07817">
    <property type="entry name" value="GLE1"/>
    <property type="match status" value="1"/>
</dbReference>
<dbReference type="GO" id="GO:0044614">
    <property type="term" value="C:nuclear pore cytoplasmic filaments"/>
    <property type="evidence" value="ECO:0007669"/>
    <property type="project" value="TreeGrafter"/>
</dbReference>
<dbReference type="EMBL" id="LNZH02000197">
    <property type="protein sequence ID" value="OCB86964.1"/>
    <property type="molecule type" value="Genomic_DNA"/>
</dbReference>
<dbReference type="AlphaFoldDB" id="A0A9Q5HVY6"/>
<evidence type="ECO:0000256" key="7">
    <source>
        <dbReference type="ARBA" id="ARBA00023132"/>
    </source>
</evidence>
<comment type="subcellular location">
    <subcellularLocation>
        <location evidence="1">Nucleus</location>
        <location evidence="1">Nuclear pore complex</location>
    </subcellularLocation>
</comment>
<name>A0A9Q5HVY6_SANBA</name>
<reference evidence="12" key="1">
    <citation type="submission" date="2016-06" db="EMBL/GenBank/DDBJ databases">
        <title>Draft Genome sequence of the fungus Inonotus baumii.</title>
        <authorList>
            <person name="Zhu H."/>
            <person name="Lin W."/>
        </authorList>
    </citation>
    <scope>NUCLEOTIDE SEQUENCE</scope>
    <source>
        <strain evidence="12">821</strain>
    </source>
</reference>
<feature type="compositionally biased region" description="Polar residues" evidence="11">
    <location>
        <begin position="1"/>
        <end position="21"/>
    </location>
</feature>
<keyword evidence="8" id="KW-0539">Nucleus</keyword>
<evidence type="ECO:0000256" key="10">
    <source>
        <dbReference type="ARBA" id="ARBA00029983"/>
    </source>
</evidence>
<evidence type="ECO:0000256" key="11">
    <source>
        <dbReference type="SAM" id="MobiDB-lite"/>
    </source>
</evidence>
<accession>A0A9Q5HVY6</accession>
<evidence type="ECO:0000256" key="1">
    <source>
        <dbReference type="ARBA" id="ARBA00004567"/>
    </source>
</evidence>
<evidence type="ECO:0000313" key="12">
    <source>
        <dbReference type="EMBL" id="OCB86964.1"/>
    </source>
</evidence>
<keyword evidence="3" id="KW-0813">Transport</keyword>
<feature type="compositionally biased region" description="Acidic residues" evidence="11">
    <location>
        <begin position="60"/>
        <end position="76"/>
    </location>
</feature>
<comment type="caution">
    <text evidence="12">The sequence shown here is derived from an EMBL/GenBank/DDBJ whole genome shotgun (WGS) entry which is preliminary data.</text>
</comment>
<dbReference type="GO" id="GO:0031369">
    <property type="term" value="F:translation initiation factor binding"/>
    <property type="evidence" value="ECO:0007669"/>
    <property type="project" value="TreeGrafter"/>
</dbReference>
<keyword evidence="4" id="KW-0509">mRNA transport</keyword>
<feature type="compositionally biased region" description="Acidic residues" evidence="11">
    <location>
        <begin position="31"/>
        <end position="48"/>
    </location>
</feature>
<feature type="region of interest" description="Disordered" evidence="11">
    <location>
        <begin position="222"/>
        <end position="253"/>
    </location>
</feature>
<dbReference type="PANTHER" id="PTHR12960:SF0">
    <property type="entry name" value="MRNA EXPORT FACTOR GLE1"/>
    <property type="match status" value="1"/>
</dbReference>
<organism evidence="12 13">
    <name type="scientific">Sanghuangporus baumii</name>
    <name type="common">Phellinus baumii</name>
    <dbReference type="NCBI Taxonomy" id="108892"/>
    <lineage>
        <taxon>Eukaryota</taxon>
        <taxon>Fungi</taxon>
        <taxon>Dikarya</taxon>
        <taxon>Basidiomycota</taxon>
        <taxon>Agaricomycotina</taxon>
        <taxon>Agaricomycetes</taxon>
        <taxon>Hymenochaetales</taxon>
        <taxon>Hymenochaetaceae</taxon>
        <taxon>Sanghuangporus</taxon>
    </lineage>
</organism>
<keyword evidence="6" id="KW-0811">Translocation</keyword>
<evidence type="ECO:0000256" key="8">
    <source>
        <dbReference type="ARBA" id="ARBA00023242"/>
    </source>
</evidence>
<gene>
    <name evidence="12" type="ORF">A7U60_g5936</name>
</gene>
<dbReference type="InterPro" id="IPR038506">
    <property type="entry name" value="GLE1-like_sf"/>
</dbReference>
<dbReference type="Gene3D" id="1.25.40.510">
    <property type="entry name" value="GLE1-like"/>
    <property type="match status" value="1"/>
</dbReference>
<evidence type="ECO:0000256" key="4">
    <source>
        <dbReference type="ARBA" id="ARBA00022816"/>
    </source>
</evidence>
<keyword evidence="13" id="KW-1185">Reference proteome</keyword>
<dbReference type="GO" id="GO:0005737">
    <property type="term" value="C:cytoplasm"/>
    <property type="evidence" value="ECO:0007669"/>
    <property type="project" value="TreeGrafter"/>
</dbReference>
<keyword evidence="7" id="KW-0906">Nuclear pore complex</keyword>
<feature type="region of interest" description="Disordered" evidence="11">
    <location>
        <begin position="1"/>
        <end position="99"/>
    </location>
</feature>
<dbReference type="GO" id="GO:0000822">
    <property type="term" value="F:inositol hexakisphosphate binding"/>
    <property type="evidence" value="ECO:0007669"/>
    <property type="project" value="TreeGrafter"/>
</dbReference>
<dbReference type="GO" id="GO:0015031">
    <property type="term" value="P:protein transport"/>
    <property type="evidence" value="ECO:0007669"/>
    <property type="project" value="UniProtKB-KW"/>
</dbReference>
<sequence>MRISARYTTSSPERTSPTATNRFRAPITYDSESDSSDEDDFSSDEEGVSYDLDISVDASKDEDNENEDDAEDEDGDGLLVPWNKLSISGRTPEQERSVSEAVVSVRNHANYVDPYEEWESRTRRDAFLTARRHQSTVLHEIREGQRKFHSAQQQQHDANREKELETLHRFMETHRKNSLAAESQLRERWKERDKKLWERIEVSIREEEEKLRMAQEAQRKAREEAERKRREQEEKRRKEEENKRKAEEEKRQKELEDLLQKELEVAAEREKEEKARKEKTQDTGLVELRERTGMFDGGDMWKIGLRCLKYIKLTTMRAVKGPKPPDPEPLGYRAPPPPPLKKLWSAQRRKITPKIGQLTDDEREINRISEELKAIVAPIPNMPRPEEGQSLHFALLVSFSKAVIAQAETEVTAHKAQAGPLARVAVSLITAYPPLGDIFFARLCARAGCWAAGVEPLTVEDETWEQLPEKEKQKRWGARSDENLEEQMTRISGVMRLYFAMLFAALKLGVHVTAAFRPSRFWLYLAQLLNNRTMLEKPVAPEIIYVALDEGGIHAKAIWGKQFIKMLQFMYEGLTGDDKLRFGGSEVLAQAARARCLLEIENVMAQ</sequence>
<evidence type="ECO:0000256" key="5">
    <source>
        <dbReference type="ARBA" id="ARBA00022927"/>
    </source>
</evidence>
<dbReference type="Proteomes" id="UP000757232">
    <property type="component" value="Unassembled WGS sequence"/>
</dbReference>
<dbReference type="InterPro" id="IPR012476">
    <property type="entry name" value="GLE1"/>
</dbReference>
<evidence type="ECO:0000256" key="2">
    <source>
        <dbReference type="ARBA" id="ARBA00011056"/>
    </source>
</evidence>
<evidence type="ECO:0000313" key="13">
    <source>
        <dbReference type="Proteomes" id="UP000757232"/>
    </source>
</evidence>
<proteinExistence type="inferred from homology"/>
<dbReference type="PANTHER" id="PTHR12960">
    <property type="entry name" value="GLE-1-RELATED"/>
    <property type="match status" value="1"/>
</dbReference>
<dbReference type="GO" id="GO:0016973">
    <property type="term" value="P:poly(A)+ mRNA export from nucleus"/>
    <property type="evidence" value="ECO:0007669"/>
    <property type="project" value="InterPro"/>
</dbReference>
<evidence type="ECO:0000256" key="9">
    <source>
        <dbReference type="ARBA" id="ARBA00026227"/>
    </source>
</evidence>
<dbReference type="OrthoDB" id="420884at2759"/>
<comment type="similarity">
    <text evidence="2">Belongs to the GLE1 family.</text>
</comment>
<keyword evidence="5" id="KW-0653">Protein transport</keyword>
<evidence type="ECO:0000256" key="3">
    <source>
        <dbReference type="ARBA" id="ARBA00022448"/>
    </source>
</evidence>
<evidence type="ECO:0000256" key="6">
    <source>
        <dbReference type="ARBA" id="ARBA00023010"/>
    </source>
</evidence>
<protein>
    <recommendedName>
        <fullName evidence="9">mRNA export factor GLE1</fullName>
    </recommendedName>
    <alternativeName>
        <fullName evidence="10">Nucleoporin GLE1</fullName>
    </alternativeName>
</protein>